<accession>A0A835GUI7</accession>
<organism evidence="1 2">
    <name type="scientific">Coptis chinensis</name>
    <dbReference type="NCBI Taxonomy" id="261450"/>
    <lineage>
        <taxon>Eukaryota</taxon>
        <taxon>Viridiplantae</taxon>
        <taxon>Streptophyta</taxon>
        <taxon>Embryophyta</taxon>
        <taxon>Tracheophyta</taxon>
        <taxon>Spermatophyta</taxon>
        <taxon>Magnoliopsida</taxon>
        <taxon>Ranunculales</taxon>
        <taxon>Ranunculaceae</taxon>
        <taxon>Coptidoideae</taxon>
        <taxon>Coptis</taxon>
    </lineage>
</organism>
<proteinExistence type="predicted"/>
<dbReference type="Proteomes" id="UP000631114">
    <property type="component" value="Unassembled WGS sequence"/>
</dbReference>
<feature type="non-terminal residue" evidence="1">
    <location>
        <position position="139"/>
    </location>
</feature>
<reference evidence="1 2" key="1">
    <citation type="submission" date="2020-10" db="EMBL/GenBank/DDBJ databases">
        <title>The Coptis chinensis genome and diversification of protoberbering-type alkaloids.</title>
        <authorList>
            <person name="Wang B."/>
            <person name="Shu S."/>
            <person name="Song C."/>
            <person name="Liu Y."/>
        </authorList>
    </citation>
    <scope>NUCLEOTIDE SEQUENCE [LARGE SCALE GENOMIC DNA]</scope>
    <source>
        <strain evidence="1">HL-2020</strain>
        <tissue evidence="1">Leaf</tissue>
    </source>
</reference>
<evidence type="ECO:0000313" key="1">
    <source>
        <dbReference type="EMBL" id="KAF9587594.1"/>
    </source>
</evidence>
<keyword evidence="2" id="KW-1185">Reference proteome</keyword>
<evidence type="ECO:0000313" key="2">
    <source>
        <dbReference type="Proteomes" id="UP000631114"/>
    </source>
</evidence>
<name>A0A835GUI7_9MAGN</name>
<gene>
    <name evidence="1" type="ORF">IFM89_004426</name>
</gene>
<protein>
    <submittedName>
        <fullName evidence="1">Uncharacterized protein</fullName>
    </submittedName>
</protein>
<dbReference type="AlphaFoldDB" id="A0A835GUI7"/>
<dbReference type="EMBL" id="JADFTS010000009">
    <property type="protein sequence ID" value="KAF9587594.1"/>
    <property type="molecule type" value="Genomic_DNA"/>
</dbReference>
<sequence>EAVPVSARLIRDVGKSITQSPISSYQLEYVSISFSQKQITKDSTGDFCSMFDAVEASIWPDRTRAIDSCSYTPVLGPAIAKGLVEASNAEVVKVIEDAKARLPDDLTKWVKSKKFEHGDNTFALPLTYTTVHFRIGTSN</sequence>
<dbReference type="OrthoDB" id="444127at2759"/>
<comment type="caution">
    <text evidence="1">The sequence shown here is derived from an EMBL/GenBank/DDBJ whole genome shotgun (WGS) entry which is preliminary data.</text>
</comment>